<evidence type="ECO:0000313" key="2">
    <source>
        <dbReference type="Proteomes" id="UP000023703"/>
    </source>
</evidence>
<dbReference type="RefSeq" id="WP_038550182.1">
    <property type="nucleotide sequence ID" value="NZ_CP006842.1"/>
</dbReference>
<accession>X5DPP4</accession>
<dbReference type="OrthoDB" id="4386119at2"/>
<dbReference type="KEGG" id="cgy:CGLY_13690"/>
<name>X5DPP4_9CORY</name>
<dbReference type="eggNOG" id="ENOG5032GNQ">
    <property type="taxonomic scope" value="Bacteria"/>
</dbReference>
<dbReference type="Proteomes" id="UP000023703">
    <property type="component" value="Chromosome"/>
</dbReference>
<protein>
    <submittedName>
        <fullName evidence="1">Uncharacterized protein</fullName>
    </submittedName>
</protein>
<dbReference type="STRING" id="1404245.CGLY_13690"/>
<organism evidence="1 2">
    <name type="scientific">Corynebacterium glyciniphilum AJ 3170</name>
    <dbReference type="NCBI Taxonomy" id="1404245"/>
    <lineage>
        <taxon>Bacteria</taxon>
        <taxon>Bacillati</taxon>
        <taxon>Actinomycetota</taxon>
        <taxon>Actinomycetes</taxon>
        <taxon>Mycobacteriales</taxon>
        <taxon>Corynebacteriaceae</taxon>
        <taxon>Corynebacterium</taxon>
    </lineage>
</organism>
<evidence type="ECO:0000313" key="1">
    <source>
        <dbReference type="EMBL" id="AHW65178.1"/>
    </source>
</evidence>
<proteinExistence type="predicted"/>
<reference evidence="1 2" key="1">
    <citation type="journal article" date="2015" name="Int. J. Syst. Evol. Microbiol.">
        <title>Revisiting Corynebacterium glyciniphilum (ex Kubota et al., 1972) sp. nov., nom. rev., isolated from putrefied banana.</title>
        <authorList>
            <person name="Al-Dilaimi A."/>
            <person name="Bednarz H."/>
            <person name="Lomker A."/>
            <person name="Niehaus K."/>
            <person name="Kalinowski J."/>
            <person name="Ruckert C."/>
        </authorList>
    </citation>
    <scope>NUCLEOTIDE SEQUENCE [LARGE SCALE GENOMIC DNA]</scope>
    <source>
        <strain evidence="1">AJ 3170</strain>
    </source>
</reference>
<dbReference type="HOGENOM" id="CLU_524512_0_0_11"/>
<sequence length="519" mass="56125">MADDDETRVAAEFRVEMQRIAVPPPEPAPASHRTLPVEIATWMIEDDWFPVPDLGDTIELPLLFSEVTSVGGECACDDVVTVDAWADEDASLPGGVDRGAGPRWPTILRGDGWTAEWSASRPVAGHVRVTGRLRYEPDIFGTGRFPPTRGAVRRIRLCGDGEEVDVAGLRPPFPASWSGGVRRRVWRAHVILDLDDATAPQPRESRPGWQRGFAVSPATSVDGRESTVALWRLDDELPVLWRVDPAGGTSDSVPLPVKIGDIQTRLPGVLTAHNGGCQVSLTGGRRLLVTGGGPGSEVQVNEVADPPALREDPEGGKRPQEVVVAPESWGGWGVGRYGPTQARLPETPVSAYTGPVRTGVLELGRVSAQGDITWITPHEISGPSACPGVLATDDVVMTWKDNALQYLDRNLQVTGEGHLPDDICSENMEFATAGPWLAVQSLHVATSQAGEVTKDRRLYLLDPLTMEAEFSAPCTWQVQVQADGRDTVWLADGDLRCVTCDGDGGWTARTVWREQESTE</sequence>
<dbReference type="EMBL" id="CP006842">
    <property type="protein sequence ID" value="AHW65178.1"/>
    <property type="molecule type" value="Genomic_DNA"/>
</dbReference>
<gene>
    <name evidence="1" type="ORF">CGLY_13690</name>
</gene>
<dbReference type="AlphaFoldDB" id="X5DPP4"/>
<keyword evidence="2" id="KW-1185">Reference proteome</keyword>